<dbReference type="PANTHER" id="PTHR43798:SF5">
    <property type="entry name" value="MONOACYLGLYCEROL LIPASE ABHD6"/>
    <property type="match status" value="1"/>
</dbReference>
<proteinExistence type="predicted"/>
<evidence type="ECO:0000313" key="2">
    <source>
        <dbReference type="EMBL" id="ALG08430.1"/>
    </source>
</evidence>
<gene>
    <name evidence="2" type="ORF">AOZ06_17260</name>
</gene>
<dbReference type="KEGG" id="kphy:AOZ06_17260"/>
<dbReference type="InterPro" id="IPR000073">
    <property type="entry name" value="AB_hydrolase_1"/>
</dbReference>
<name>A0A0N9I180_9PSEU</name>
<feature type="domain" description="AB hydrolase-1" evidence="1">
    <location>
        <begin position="54"/>
        <end position="274"/>
    </location>
</feature>
<dbReference type="OrthoDB" id="5513277at2"/>
<accession>A0A0N9I180</accession>
<dbReference type="GO" id="GO:0046464">
    <property type="term" value="P:acylglycerol catabolic process"/>
    <property type="evidence" value="ECO:0007669"/>
    <property type="project" value="TreeGrafter"/>
</dbReference>
<dbReference type="PANTHER" id="PTHR43798">
    <property type="entry name" value="MONOACYLGLYCEROL LIPASE"/>
    <property type="match status" value="1"/>
</dbReference>
<keyword evidence="2" id="KW-0378">Hydrolase</keyword>
<reference evidence="2 3" key="1">
    <citation type="submission" date="2015-07" db="EMBL/GenBank/DDBJ databases">
        <title>Genome sequencing of Kibdelosporangium phytohabitans.</title>
        <authorList>
            <person name="Qin S."/>
            <person name="Xing K."/>
        </authorList>
    </citation>
    <scope>NUCLEOTIDE SEQUENCE [LARGE SCALE GENOMIC DNA]</scope>
    <source>
        <strain evidence="2 3">KLBMP1111</strain>
    </source>
</reference>
<dbReference type="AlphaFoldDB" id="A0A0N9I180"/>
<dbReference type="Gene3D" id="3.40.50.1820">
    <property type="entry name" value="alpha/beta hydrolase"/>
    <property type="match status" value="1"/>
</dbReference>
<keyword evidence="3" id="KW-1185">Reference proteome</keyword>
<dbReference type="Pfam" id="PF12697">
    <property type="entry name" value="Abhydrolase_6"/>
    <property type="match status" value="1"/>
</dbReference>
<dbReference type="InterPro" id="IPR029058">
    <property type="entry name" value="AB_hydrolase_fold"/>
</dbReference>
<sequence>MLGRFVNQQAEDHYFAGYEALALKWPVASETLDVQTRYGPTRVRRSGTAQGTPIVLLAGMMGTSLSWYPYVAELAARHTVHAIDAIGEPGRSIQTRALETDDDMAAWLDDVLTALGHDEVHLVGLSRGGFLALSQAVRATDRLASVIAFEPAGFRVIGARFILWSLTEMFQWLLPAAILRRVAPGSAEVRHSFRPLLFRGLKYKSHLPPQHVFTDDELRAIDVPTWLILGERSVIHRASEVAARVEKLNPRVRAEIVPKASHSLTMQRPELVIDRILDLVAAE</sequence>
<dbReference type="GO" id="GO:0016020">
    <property type="term" value="C:membrane"/>
    <property type="evidence" value="ECO:0007669"/>
    <property type="project" value="TreeGrafter"/>
</dbReference>
<evidence type="ECO:0000313" key="3">
    <source>
        <dbReference type="Proteomes" id="UP000063699"/>
    </source>
</evidence>
<dbReference type="SUPFAM" id="SSF53474">
    <property type="entry name" value="alpha/beta-Hydrolases"/>
    <property type="match status" value="1"/>
</dbReference>
<dbReference type="InterPro" id="IPR050266">
    <property type="entry name" value="AB_hydrolase_sf"/>
</dbReference>
<protein>
    <submittedName>
        <fullName evidence="2">Alpha/beta hydrolase</fullName>
    </submittedName>
</protein>
<dbReference type="GO" id="GO:0047372">
    <property type="term" value="F:monoacylglycerol lipase activity"/>
    <property type="evidence" value="ECO:0007669"/>
    <property type="project" value="TreeGrafter"/>
</dbReference>
<organism evidence="2 3">
    <name type="scientific">Kibdelosporangium phytohabitans</name>
    <dbReference type="NCBI Taxonomy" id="860235"/>
    <lineage>
        <taxon>Bacteria</taxon>
        <taxon>Bacillati</taxon>
        <taxon>Actinomycetota</taxon>
        <taxon>Actinomycetes</taxon>
        <taxon>Pseudonocardiales</taxon>
        <taxon>Pseudonocardiaceae</taxon>
        <taxon>Kibdelosporangium</taxon>
    </lineage>
</organism>
<dbReference type="RefSeq" id="WP_054290337.1">
    <property type="nucleotide sequence ID" value="NZ_CP012752.1"/>
</dbReference>
<evidence type="ECO:0000259" key="1">
    <source>
        <dbReference type="Pfam" id="PF12697"/>
    </source>
</evidence>
<dbReference type="Proteomes" id="UP000063699">
    <property type="component" value="Chromosome"/>
</dbReference>
<dbReference type="STRING" id="860235.AOZ06_17260"/>
<dbReference type="EMBL" id="CP012752">
    <property type="protein sequence ID" value="ALG08430.1"/>
    <property type="molecule type" value="Genomic_DNA"/>
</dbReference>